<gene>
    <name evidence="1" type="ORF">HMPREF1250_0026</name>
</gene>
<dbReference type="Gene3D" id="3.30.110.190">
    <property type="match status" value="1"/>
</dbReference>
<dbReference type="Proteomes" id="UP000017090">
    <property type="component" value="Unassembled WGS sequence"/>
</dbReference>
<dbReference type="Pfam" id="PF14337">
    <property type="entry name" value="Abi_alpha"/>
    <property type="match status" value="1"/>
</dbReference>
<accession>U7UKN4</accession>
<reference evidence="1 2" key="1">
    <citation type="submission" date="2013-09" db="EMBL/GenBank/DDBJ databases">
        <authorList>
            <person name="Durkin A.S."/>
            <person name="Haft D.R."/>
            <person name="McCorrison J."/>
            <person name="Torralba M."/>
            <person name="Gillis M."/>
            <person name="Haft D.H."/>
            <person name="Methe B."/>
            <person name="Sutton G."/>
            <person name="Nelson K.E."/>
        </authorList>
    </citation>
    <scope>NUCLEOTIDE SEQUENCE [LARGE SCALE GENOMIC DNA]</scope>
    <source>
        <strain evidence="1 2">BV3C16-1</strain>
    </source>
</reference>
<proteinExistence type="predicted"/>
<dbReference type="STRING" id="1111454.HMPREF1250_0026"/>
<dbReference type="PATRIC" id="fig|1111454.3.peg.1144"/>
<protein>
    <submittedName>
        <fullName evidence="1">PF14337 domain protein</fullName>
    </submittedName>
</protein>
<keyword evidence="2" id="KW-1185">Reference proteome</keyword>
<evidence type="ECO:0000313" key="1">
    <source>
        <dbReference type="EMBL" id="ERT59851.1"/>
    </source>
</evidence>
<organism evidence="1 2">
    <name type="scientific">Megasphaera vaginalis</name>
    <name type="common">ex Srinivasan et al. 2021</name>
    <dbReference type="NCBI Taxonomy" id="1111454"/>
    <lineage>
        <taxon>Bacteria</taxon>
        <taxon>Bacillati</taxon>
        <taxon>Bacillota</taxon>
        <taxon>Negativicutes</taxon>
        <taxon>Veillonellales</taxon>
        <taxon>Veillonellaceae</taxon>
        <taxon>Megasphaera</taxon>
    </lineage>
</organism>
<sequence length="251" mass="27908">MDPITVSVATAALTSLASKGADAPAKTLNLLWQATFGRWDEKLKQTVEANIRRYAKDIDDEVSKIPNDSINNNPDISVIGPALEASKYYVEKTDVRKMFAKLIAAEFDARSSDKVHIAFVEIIKQMSANDAKLLKILPKVGPLAEFRLYANDRKSYTSLGKDIIYIPGLIETNFENNAISINNLSRLGIVELSHISSLVDETIYKAYEAFDEYKQGTKIVQEHPDNYSSMEVSSGSFSITPFGDVFKKICL</sequence>
<name>U7UKN4_9FIRM</name>
<dbReference type="InterPro" id="IPR025506">
    <property type="entry name" value="Abi_alpha"/>
</dbReference>
<dbReference type="RefSeq" id="WP_023053628.1">
    <property type="nucleotide sequence ID" value="NZ_AWXA01000030.1"/>
</dbReference>
<dbReference type="AlphaFoldDB" id="U7UKN4"/>
<dbReference type="eggNOG" id="ENOG5032YK2">
    <property type="taxonomic scope" value="Bacteria"/>
</dbReference>
<dbReference type="OrthoDB" id="2339567at2"/>
<dbReference type="EMBL" id="AWXA01000030">
    <property type="protein sequence ID" value="ERT59851.1"/>
    <property type="molecule type" value="Genomic_DNA"/>
</dbReference>
<comment type="caution">
    <text evidence="1">The sequence shown here is derived from an EMBL/GenBank/DDBJ whole genome shotgun (WGS) entry which is preliminary data.</text>
</comment>
<evidence type="ECO:0000313" key="2">
    <source>
        <dbReference type="Proteomes" id="UP000017090"/>
    </source>
</evidence>